<protein>
    <recommendedName>
        <fullName evidence="2">J domain-containing protein</fullName>
    </recommendedName>
</protein>
<feature type="compositionally biased region" description="Polar residues" evidence="1">
    <location>
        <begin position="498"/>
        <end position="536"/>
    </location>
</feature>
<dbReference type="PRINTS" id="PR00625">
    <property type="entry name" value="JDOMAIN"/>
</dbReference>
<dbReference type="CDD" id="cd06257">
    <property type="entry name" value="DnaJ"/>
    <property type="match status" value="1"/>
</dbReference>
<feature type="compositionally biased region" description="Basic and acidic residues" evidence="1">
    <location>
        <begin position="321"/>
        <end position="333"/>
    </location>
</feature>
<accession>A0A6H0XT53</accession>
<feature type="compositionally biased region" description="Basic and acidic residues" evidence="1">
    <location>
        <begin position="368"/>
        <end position="377"/>
    </location>
</feature>
<evidence type="ECO:0000313" key="4">
    <source>
        <dbReference type="Proteomes" id="UP000503462"/>
    </source>
</evidence>
<dbReference type="InterPro" id="IPR036869">
    <property type="entry name" value="J_dom_sf"/>
</dbReference>
<evidence type="ECO:0000313" key="3">
    <source>
        <dbReference type="EMBL" id="QIW97639.1"/>
    </source>
</evidence>
<sequence>MPKAYDIKRNYCMLHSAHSAYPVTNASADADLELPTNASIDDIKKQYRRLAKIWHPDRNAGKEEECVPRFQAIQAAHEILSDPVNKAQYDADRRVAGPFKSAAPSAPNPPPRGNPYQATSNFPPPPRRTQPGQWQRTQFQRPPANGAERFSNFAGANVQPPKRSDATQDRANAFYRAQQAQKTQERQQQREAQAAGSGPSTPNAPPRRPAPPPRGDTNWPSEEKIRPTFKHNDTAFDSEAESRRSAWHAFKGTGGGSTPEPGIRRSNTARTPKKQGFDPNAPGSDERPATGHYVHRHKSEDFGQPFDRPEGAAGPSHRRPHIDPTDPHRRYPLPDDVPFSEGERKRTPYTSFVGEKTDVSSNMRRSRSTRDTSKLDSPHSPLRPNSTSPLSGTPGRKGPTFEFPSAESDVSSQAGSSPENYESPFAMPPPLHNPAERVKKVPSPPSKRFAGSQAPFSPPKSNDTDESKKDNIFNFGNAPPFSPPPLPTGKSRSEESINTKFAQDFNGTFAGTTENTQSRPTSRKSTTNFARQNSRSRAAPAFGQPSPLGTAFATSDLPPPPTSAPNSANQARTFSPEDWQKHFADGSWVVPPPPPGGPKVTSPTAQESVSPTNVKARDSAFSTGDDRMDIDDVPPSHAVNDRHAMPPPPKPPRPVQVPQSQWHQQQTARTQTNVKTNLDDLSQVEPLTRERGAGLESLNHLSADLPFKSQASQSVPASPVDLQSPRMPAVPAPPHAPTTVTKQTWTQYAAEFGMYLAAFHDFNGRLLLHFNTRQTAVKMKMDKGMDWLQATGDVVTATGGPSGFTAYARQTEQDAKLREGWNLACDKHVIAVQQFEEFRERVRRAATGGGLPDR</sequence>
<keyword evidence="4" id="KW-1185">Reference proteome</keyword>
<feature type="compositionally biased region" description="Basic and acidic residues" evidence="1">
    <location>
        <begin position="462"/>
        <end position="471"/>
    </location>
</feature>
<feature type="region of interest" description="Disordered" evidence="1">
    <location>
        <begin position="98"/>
        <end position="683"/>
    </location>
</feature>
<dbReference type="Proteomes" id="UP000503462">
    <property type="component" value="Chromosome 2"/>
</dbReference>
<feature type="compositionally biased region" description="Basic and acidic residues" evidence="1">
    <location>
        <begin position="221"/>
        <end position="244"/>
    </location>
</feature>
<dbReference type="InterPro" id="IPR050817">
    <property type="entry name" value="DjlA_DnaK_co-chaperone"/>
</dbReference>
<dbReference type="AlphaFoldDB" id="A0A6H0XT53"/>
<feature type="compositionally biased region" description="Polar residues" evidence="1">
    <location>
        <begin position="408"/>
        <end position="420"/>
    </location>
</feature>
<name>A0A6H0XT53_9PEZI</name>
<gene>
    <name evidence="3" type="ORF">AMS68_003157</name>
</gene>
<proteinExistence type="predicted"/>
<dbReference type="Gene3D" id="1.10.287.110">
    <property type="entry name" value="DnaJ domain"/>
    <property type="match status" value="1"/>
</dbReference>
<dbReference type="SMART" id="SM00271">
    <property type="entry name" value="DnaJ"/>
    <property type="match status" value="1"/>
</dbReference>
<evidence type="ECO:0000259" key="2">
    <source>
        <dbReference type="PROSITE" id="PS50076"/>
    </source>
</evidence>
<feature type="compositionally biased region" description="Low complexity" evidence="1">
    <location>
        <begin position="656"/>
        <end position="666"/>
    </location>
</feature>
<feature type="compositionally biased region" description="Polar residues" evidence="1">
    <location>
        <begin position="601"/>
        <end position="613"/>
    </location>
</feature>
<feature type="compositionally biased region" description="Polar residues" evidence="1">
    <location>
        <begin position="130"/>
        <end position="140"/>
    </location>
</feature>
<reference evidence="3 4" key="1">
    <citation type="journal article" date="2016" name="Sci. Rep.">
        <title>Peltaster fructicola genome reveals evolution from an invasive phytopathogen to an ectophytic parasite.</title>
        <authorList>
            <person name="Xu C."/>
            <person name="Chen H."/>
            <person name="Gleason M.L."/>
            <person name="Xu J.R."/>
            <person name="Liu H."/>
            <person name="Zhang R."/>
            <person name="Sun G."/>
        </authorList>
    </citation>
    <scope>NUCLEOTIDE SEQUENCE [LARGE SCALE GENOMIC DNA]</scope>
    <source>
        <strain evidence="3 4">LNHT1506</strain>
    </source>
</reference>
<feature type="domain" description="J" evidence="2">
    <location>
        <begin position="19"/>
        <end position="93"/>
    </location>
</feature>
<dbReference type="EMBL" id="CP051140">
    <property type="protein sequence ID" value="QIW97639.1"/>
    <property type="molecule type" value="Genomic_DNA"/>
</dbReference>
<dbReference type="Pfam" id="PF00226">
    <property type="entry name" value="DnaJ"/>
    <property type="match status" value="1"/>
</dbReference>
<feature type="compositionally biased region" description="Polar residues" evidence="1">
    <location>
        <begin position="667"/>
        <end position="680"/>
    </location>
</feature>
<dbReference type="PANTHER" id="PTHR24074">
    <property type="entry name" value="CO-CHAPERONE PROTEIN DJLA"/>
    <property type="match status" value="1"/>
</dbReference>
<organism evidence="3 4">
    <name type="scientific">Peltaster fructicola</name>
    <dbReference type="NCBI Taxonomy" id="286661"/>
    <lineage>
        <taxon>Eukaryota</taxon>
        <taxon>Fungi</taxon>
        <taxon>Dikarya</taxon>
        <taxon>Ascomycota</taxon>
        <taxon>Pezizomycotina</taxon>
        <taxon>Dothideomycetes</taxon>
        <taxon>Dothideomycetes incertae sedis</taxon>
        <taxon>Peltaster</taxon>
    </lineage>
</organism>
<dbReference type="InterPro" id="IPR018253">
    <property type="entry name" value="DnaJ_domain_CS"/>
</dbReference>
<dbReference type="InterPro" id="IPR001623">
    <property type="entry name" value="DnaJ_domain"/>
</dbReference>
<dbReference type="PROSITE" id="PS50076">
    <property type="entry name" value="DNAJ_2"/>
    <property type="match status" value="1"/>
</dbReference>
<feature type="compositionally biased region" description="Pro residues" evidence="1">
    <location>
        <begin position="202"/>
        <end position="214"/>
    </location>
</feature>
<dbReference type="SUPFAM" id="SSF46565">
    <property type="entry name" value="Chaperone J-domain"/>
    <property type="match status" value="1"/>
</dbReference>
<evidence type="ECO:0000256" key="1">
    <source>
        <dbReference type="SAM" id="MobiDB-lite"/>
    </source>
</evidence>
<dbReference type="OrthoDB" id="10250354at2759"/>
<dbReference type="PROSITE" id="PS00636">
    <property type="entry name" value="DNAJ_1"/>
    <property type="match status" value="1"/>
</dbReference>
<feature type="compositionally biased region" description="Pro residues" evidence="1">
    <location>
        <begin position="645"/>
        <end position="655"/>
    </location>
</feature>